<dbReference type="Proteomes" id="UP000190951">
    <property type="component" value="Chromosome"/>
</dbReference>
<evidence type="ECO:0000313" key="2">
    <source>
        <dbReference type="Proteomes" id="UP000190951"/>
    </source>
</evidence>
<accession>A0A1S8KYA2</accession>
<organism evidence="1 2">
    <name type="scientific">Clostridium felsineum</name>
    <dbReference type="NCBI Taxonomy" id="36839"/>
    <lineage>
        <taxon>Bacteria</taxon>
        <taxon>Bacillati</taxon>
        <taxon>Bacillota</taxon>
        <taxon>Clostridia</taxon>
        <taxon>Eubacteriales</taxon>
        <taxon>Clostridiaceae</taxon>
        <taxon>Clostridium</taxon>
    </lineage>
</organism>
<name>A0A1S8KYA2_9CLOT</name>
<gene>
    <name evidence="1" type="ORF">CROST_017210</name>
</gene>
<evidence type="ECO:0000313" key="1">
    <source>
        <dbReference type="EMBL" id="URZ11005.1"/>
    </source>
</evidence>
<dbReference type="KEGG" id="crw:CROST_017210"/>
<dbReference type="RefSeq" id="WP_077835365.1">
    <property type="nucleotide sequence ID" value="NZ_CP096983.1"/>
</dbReference>
<keyword evidence="2" id="KW-1185">Reference proteome</keyword>
<sequence>MSLLSPCNQNSILHIFLLCLYAIPIIFIIYAVISYKLSFSDEIISLFKKIYYIIWILAYIILVNHVELNKISIKDSFGVPYNIWTLIIIFIIFLVLAYLLDIFILFGNGFKELSIFGAKFVKEETKEILDNQHKYLNLLIDKIKAENKIITGLKEYMNEENFKDKIINGKFYALNELDKIIMQYYNSQNIDVRVESVFIKDKKIDNSLICENKLTRIESLELKRYYKNSTSYFLEKKDESILFVPYTSQIYDNDILMIIKTDNNLMFEEQYMILNIITIYEINILNVYKSIK</sequence>
<reference evidence="1 2" key="1">
    <citation type="submission" date="2022-04" db="EMBL/GenBank/DDBJ databases">
        <title>Genome sequence of C. roseum typestrain.</title>
        <authorList>
            <person name="Poehlein A."/>
            <person name="Schoch T."/>
            <person name="Duerre P."/>
            <person name="Daniel R."/>
        </authorList>
    </citation>
    <scope>NUCLEOTIDE SEQUENCE [LARGE SCALE GENOMIC DNA]</scope>
    <source>
        <strain evidence="1 2">DSM 7320</strain>
    </source>
</reference>
<proteinExistence type="predicted"/>
<dbReference type="STRING" id="84029.CROST_41920"/>
<protein>
    <submittedName>
        <fullName evidence="1">Uncharacterized protein</fullName>
    </submittedName>
</protein>
<dbReference type="AlphaFoldDB" id="A0A1S8KYA2"/>
<dbReference type="EMBL" id="CP096983">
    <property type="protein sequence ID" value="URZ11005.1"/>
    <property type="molecule type" value="Genomic_DNA"/>
</dbReference>